<accession>A0A934QG54</accession>
<feature type="chain" id="PRO_5038057229" evidence="1">
    <location>
        <begin position="29"/>
        <end position="190"/>
    </location>
</feature>
<evidence type="ECO:0000256" key="1">
    <source>
        <dbReference type="SAM" id="SignalP"/>
    </source>
</evidence>
<dbReference type="InterPro" id="IPR016187">
    <property type="entry name" value="CTDL_fold"/>
</dbReference>
<dbReference type="EMBL" id="NRRE01000009">
    <property type="protein sequence ID" value="MBK1696032.1"/>
    <property type="molecule type" value="Genomic_DNA"/>
</dbReference>
<reference evidence="2" key="1">
    <citation type="submission" date="2017-08" db="EMBL/GenBank/DDBJ databases">
        <authorList>
            <person name="Imhoff J.F."/>
            <person name="Rahn T."/>
            <person name="Kuenzel S."/>
            <person name="Neulinger S.C."/>
        </authorList>
    </citation>
    <scope>NUCLEOTIDE SEQUENCE</scope>
    <source>
        <strain evidence="2">DSM 9154</strain>
    </source>
</reference>
<dbReference type="Gene3D" id="3.10.100.10">
    <property type="entry name" value="Mannose-Binding Protein A, subunit A"/>
    <property type="match status" value="1"/>
</dbReference>
<feature type="signal peptide" evidence="1">
    <location>
        <begin position="1"/>
        <end position="28"/>
    </location>
</feature>
<keyword evidence="1" id="KW-0732">Signal</keyword>
<proteinExistence type="predicted"/>
<dbReference type="SUPFAM" id="SSF56436">
    <property type="entry name" value="C-type lectin-like"/>
    <property type="match status" value="1"/>
</dbReference>
<evidence type="ECO:0000313" key="2">
    <source>
        <dbReference type="EMBL" id="MBK1696032.1"/>
    </source>
</evidence>
<dbReference type="RefSeq" id="WP_027289909.1">
    <property type="nucleotide sequence ID" value="NZ_NRRE01000009.1"/>
</dbReference>
<evidence type="ECO:0000313" key="3">
    <source>
        <dbReference type="Proteomes" id="UP000778970"/>
    </source>
</evidence>
<organism evidence="2 3">
    <name type="scientific">Rhodovibrio salinarum</name>
    <dbReference type="NCBI Taxonomy" id="1087"/>
    <lineage>
        <taxon>Bacteria</taxon>
        <taxon>Pseudomonadati</taxon>
        <taxon>Pseudomonadota</taxon>
        <taxon>Alphaproteobacteria</taxon>
        <taxon>Rhodospirillales</taxon>
        <taxon>Rhodovibrionaceae</taxon>
        <taxon>Rhodovibrio</taxon>
    </lineage>
</organism>
<keyword evidence="3" id="KW-1185">Reference proteome</keyword>
<protein>
    <submittedName>
        <fullName evidence="2">Uncharacterized protein</fullName>
    </submittedName>
</protein>
<dbReference type="AlphaFoldDB" id="A0A934QG54"/>
<reference evidence="2" key="2">
    <citation type="journal article" date="2020" name="Microorganisms">
        <title>Osmotic Adaptation and Compatible Solute Biosynthesis of Phototrophic Bacteria as Revealed from Genome Analyses.</title>
        <authorList>
            <person name="Imhoff J.F."/>
            <person name="Rahn T."/>
            <person name="Kunzel S."/>
            <person name="Keller A."/>
            <person name="Neulinger S.C."/>
        </authorList>
    </citation>
    <scope>NUCLEOTIDE SEQUENCE</scope>
    <source>
        <strain evidence="2">DSM 9154</strain>
    </source>
</reference>
<gene>
    <name evidence="2" type="ORF">CKO21_02075</name>
</gene>
<dbReference type="InterPro" id="IPR016186">
    <property type="entry name" value="C-type_lectin-like/link_sf"/>
</dbReference>
<name>A0A934QG54_9PROT</name>
<comment type="caution">
    <text evidence="2">The sequence shown here is derived from an EMBL/GenBank/DDBJ whole genome shotgun (WGS) entry which is preliminary data.</text>
</comment>
<sequence length="190" mass="21446">MVRTFAALALAGLVALLAPLSIVTPARAAQLVGDVVYHAPSGSYFGLAYDLAGRDGIGWSDARGRAEALSYKGRPGRLAVIDDVSKHNLVRDNFKHRRPAWFGLRYWCAPKMLAWVNLEPHMNEDFQVWMPAWHRSNVRCGVSRIRYMGVYYTPDTQMWQAAGENKHFPYFFVEFAPLQQNQSTTGNPDE</sequence>
<dbReference type="Proteomes" id="UP000778970">
    <property type="component" value="Unassembled WGS sequence"/>
</dbReference>